<keyword evidence="3" id="KW-1185">Reference proteome</keyword>
<proteinExistence type="predicted"/>
<dbReference type="AlphaFoldDB" id="A0AA39Z9I0"/>
<keyword evidence="1" id="KW-1133">Transmembrane helix</keyword>
<feature type="transmembrane region" description="Helical" evidence="1">
    <location>
        <begin position="69"/>
        <end position="87"/>
    </location>
</feature>
<dbReference type="Proteomes" id="UP001174997">
    <property type="component" value="Unassembled WGS sequence"/>
</dbReference>
<dbReference type="EMBL" id="JAULSY010000082">
    <property type="protein sequence ID" value="KAK0666785.1"/>
    <property type="molecule type" value="Genomic_DNA"/>
</dbReference>
<reference evidence="2" key="1">
    <citation type="submission" date="2023-06" db="EMBL/GenBank/DDBJ databases">
        <title>Genome-scale phylogeny and comparative genomics of the fungal order Sordariales.</title>
        <authorList>
            <consortium name="Lawrence Berkeley National Laboratory"/>
            <person name="Hensen N."/>
            <person name="Bonometti L."/>
            <person name="Westerberg I."/>
            <person name="Brannstrom I.O."/>
            <person name="Guillou S."/>
            <person name="Cros-Aarteil S."/>
            <person name="Calhoun S."/>
            <person name="Haridas S."/>
            <person name="Kuo A."/>
            <person name="Mondo S."/>
            <person name="Pangilinan J."/>
            <person name="Riley R."/>
            <person name="Labutti K."/>
            <person name="Andreopoulos B."/>
            <person name="Lipzen A."/>
            <person name="Chen C."/>
            <person name="Yanf M."/>
            <person name="Daum C."/>
            <person name="Ng V."/>
            <person name="Clum A."/>
            <person name="Steindorff A."/>
            <person name="Ohm R."/>
            <person name="Martin F."/>
            <person name="Silar P."/>
            <person name="Natvig D."/>
            <person name="Lalanne C."/>
            <person name="Gautier V."/>
            <person name="Ament-Velasquez S.L."/>
            <person name="Kruys A."/>
            <person name="Hutchinson M.I."/>
            <person name="Powell A.J."/>
            <person name="Barry K."/>
            <person name="Miller A.N."/>
            <person name="Grigoriev I.V."/>
            <person name="Debuchy R."/>
            <person name="Gladieux P."/>
            <person name="Thoren M.H."/>
            <person name="Johannesson H."/>
        </authorList>
    </citation>
    <scope>NUCLEOTIDE SEQUENCE</scope>
    <source>
        <strain evidence="2">CBS 307.81</strain>
    </source>
</reference>
<accession>A0AA39Z9I0</accession>
<comment type="caution">
    <text evidence="2">The sequence shown here is derived from an EMBL/GenBank/DDBJ whole genome shotgun (WGS) entry which is preliminary data.</text>
</comment>
<evidence type="ECO:0000313" key="2">
    <source>
        <dbReference type="EMBL" id="KAK0666785.1"/>
    </source>
</evidence>
<feature type="transmembrane region" description="Helical" evidence="1">
    <location>
        <begin position="141"/>
        <end position="163"/>
    </location>
</feature>
<evidence type="ECO:0000313" key="3">
    <source>
        <dbReference type="Proteomes" id="UP001174997"/>
    </source>
</evidence>
<keyword evidence="1" id="KW-0472">Membrane</keyword>
<name>A0AA39Z9I0_9PEZI</name>
<evidence type="ECO:0000256" key="1">
    <source>
        <dbReference type="SAM" id="Phobius"/>
    </source>
</evidence>
<gene>
    <name evidence="2" type="ORF">QBC41DRAFT_338820</name>
</gene>
<protein>
    <submittedName>
        <fullName evidence="2">Uncharacterized protein</fullName>
    </submittedName>
</protein>
<organism evidence="2 3">
    <name type="scientific">Cercophora samala</name>
    <dbReference type="NCBI Taxonomy" id="330535"/>
    <lineage>
        <taxon>Eukaryota</taxon>
        <taxon>Fungi</taxon>
        <taxon>Dikarya</taxon>
        <taxon>Ascomycota</taxon>
        <taxon>Pezizomycotina</taxon>
        <taxon>Sordariomycetes</taxon>
        <taxon>Sordariomycetidae</taxon>
        <taxon>Sordariales</taxon>
        <taxon>Lasiosphaeriaceae</taxon>
        <taxon>Cercophora</taxon>
    </lineage>
</organism>
<keyword evidence="1" id="KW-0812">Transmembrane</keyword>
<sequence length="218" mass="24243">MTPTKKPPLALPKIPYLLWGIIEPLLALRDLFSPLPSLQVLHVRRLGLLQALFTLIIARSRDPTLTKRYLWAMLLISDLPWILLLILDTGDYLTDWEQMADNLNVVSPLHRPDKPSGSVLKADGTPMTDKELFLQERATGAVVAAVLCVLWFLLRFATVMGWFGRIGGRVHQTGLGGDTNNKVTDKTVFSQDGEGEVYTLSLDKEKVTAGVTVKIRAI</sequence>